<name>A0A1Y6CVM5_9BACT</name>
<reference evidence="4" key="1">
    <citation type="submission" date="2017-04" db="EMBL/GenBank/DDBJ databases">
        <authorList>
            <person name="Varghese N."/>
            <person name="Submissions S."/>
        </authorList>
    </citation>
    <scope>NUCLEOTIDE SEQUENCE [LARGE SCALE GENOMIC DNA]</scope>
    <source>
        <strain evidence="4">RKEM611</strain>
    </source>
</reference>
<keyword evidence="1" id="KW-1133">Transmembrane helix</keyword>
<dbReference type="AlphaFoldDB" id="A0A1Y6CVM5"/>
<evidence type="ECO:0000313" key="4">
    <source>
        <dbReference type="Proteomes" id="UP000192907"/>
    </source>
</evidence>
<dbReference type="OrthoDB" id="197461at2"/>
<evidence type="ECO:0000313" key="3">
    <source>
        <dbReference type="EMBL" id="SMF78080.1"/>
    </source>
</evidence>
<gene>
    <name evidence="3" type="ORF">SAMN06296036_13222</name>
</gene>
<dbReference type="Proteomes" id="UP000192907">
    <property type="component" value="Unassembled WGS sequence"/>
</dbReference>
<dbReference type="Pfam" id="PF09834">
    <property type="entry name" value="DUF2061"/>
    <property type="match status" value="1"/>
</dbReference>
<proteinExistence type="predicted"/>
<keyword evidence="1" id="KW-0472">Membrane</keyword>
<dbReference type="InterPro" id="IPR018638">
    <property type="entry name" value="DUF2061_membrane"/>
</dbReference>
<keyword evidence="1" id="KW-0812">Transmembrane</keyword>
<keyword evidence="4" id="KW-1185">Reference proteome</keyword>
<protein>
    <submittedName>
        <fullName evidence="3">Uncharacterized membrane protein</fullName>
    </submittedName>
</protein>
<dbReference type="RefSeq" id="WP_132325290.1">
    <property type="nucleotide sequence ID" value="NZ_FWZT01000032.1"/>
</dbReference>
<evidence type="ECO:0000256" key="1">
    <source>
        <dbReference type="SAM" id="Phobius"/>
    </source>
</evidence>
<sequence length="87" mass="9910">MSQETLKRSLLKTCSWRIIATLATGLLVYIFTQDLHAALAVGGLEAIAKMVLYYGHERLWNSVHWGRVYPMPTDQESYVSPEKRNLA</sequence>
<dbReference type="EMBL" id="FWZT01000032">
    <property type="protein sequence ID" value="SMF78080.1"/>
    <property type="molecule type" value="Genomic_DNA"/>
</dbReference>
<feature type="transmembrane region" description="Helical" evidence="1">
    <location>
        <begin position="14"/>
        <end position="31"/>
    </location>
</feature>
<organism evidence="3 4">
    <name type="scientific">Pseudobacteriovorax antillogorgiicola</name>
    <dbReference type="NCBI Taxonomy" id="1513793"/>
    <lineage>
        <taxon>Bacteria</taxon>
        <taxon>Pseudomonadati</taxon>
        <taxon>Bdellovibrionota</taxon>
        <taxon>Oligoflexia</taxon>
        <taxon>Oligoflexales</taxon>
        <taxon>Pseudobacteriovoracaceae</taxon>
        <taxon>Pseudobacteriovorax</taxon>
    </lineage>
</organism>
<dbReference type="STRING" id="1513793.SAMN06296036_13222"/>
<accession>A0A1Y6CVM5</accession>
<feature type="domain" description="DUF2061" evidence="2">
    <location>
        <begin position="10"/>
        <end position="61"/>
    </location>
</feature>
<evidence type="ECO:0000259" key="2">
    <source>
        <dbReference type="Pfam" id="PF09834"/>
    </source>
</evidence>